<evidence type="ECO:0000256" key="1">
    <source>
        <dbReference type="SAM" id="MobiDB-lite"/>
    </source>
</evidence>
<sequence length="124" mass="13555">MTVTSTPRPARISLSPSAQRPPSRAARGYRIVAHPVRQVAVETGTGLHNPERPSLGLAGRLWQRLCALWQRTPEQWYAQHMSRQARADGSGLRGRVLISSGQAHLVSASDTSGFSRRPAQPDLP</sequence>
<feature type="region of interest" description="Disordered" evidence="1">
    <location>
        <begin position="104"/>
        <end position="124"/>
    </location>
</feature>
<name>A0A7W8JW75_9DEIO</name>
<gene>
    <name evidence="2" type="ORF">HNQ08_003357</name>
</gene>
<evidence type="ECO:0000313" key="3">
    <source>
        <dbReference type="Proteomes" id="UP000552709"/>
    </source>
</evidence>
<protein>
    <submittedName>
        <fullName evidence="2">Uncharacterized protein</fullName>
    </submittedName>
</protein>
<comment type="caution">
    <text evidence="2">The sequence shown here is derived from an EMBL/GenBank/DDBJ whole genome shotgun (WGS) entry which is preliminary data.</text>
</comment>
<organism evidence="2 3">
    <name type="scientific">Deinococcus humi</name>
    <dbReference type="NCBI Taxonomy" id="662880"/>
    <lineage>
        <taxon>Bacteria</taxon>
        <taxon>Thermotogati</taxon>
        <taxon>Deinococcota</taxon>
        <taxon>Deinococci</taxon>
        <taxon>Deinococcales</taxon>
        <taxon>Deinococcaceae</taxon>
        <taxon>Deinococcus</taxon>
    </lineage>
</organism>
<keyword evidence="3" id="KW-1185">Reference proteome</keyword>
<accession>A0A7W8JW75</accession>
<dbReference type="RefSeq" id="WP_184134365.1">
    <property type="nucleotide sequence ID" value="NZ_JACHFL010000009.1"/>
</dbReference>
<reference evidence="2 3" key="1">
    <citation type="submission" date="2020-08" db="EMBL/GenBank/DDBJ databases">
        <title>Genomic Encyclopedia of Type Strains, Phase IV (KMG-IV): sequencing the most valuable type-strain genomes for metagenomic binning, comparative biology and taxonomic classification.</title>
        <authorList>
            <person name="Goeker M."/>
        </authorList>
    </citation>
    <scope>NUCLEOTIDE SEQUENCE [LARGE SCALE GENOMIC DNA]</scope>
    <source>
        <strain evidence="2 3">DSM 27939</strain>
    </source>
</reference>
<dbReference type="Proteomes" id="UP000552709">
    <property type="component" value="Unassembled WGS sequence"/>
</dbReference>
<feature type="region of interest" description="Disordered" evidence="1">
    <location>
        <begin position="1"/>
        <end position="27"/>
    </location>
</feature>
<evidence type="ECO:0000313" key="2">
    <source>
        <dbReference type="EMBL" id="MBB5364249.1"/>
    </source>
</evidence>
<dbReference type="EMBL" id="JACHFL010000009">
    <property type="protein sequence ID" value="MBB5364249.1"/>
    <property type="molecule type" value="Genomic_DNA"/>
</dbReference>
<dbReference type="AlphaFoldDB" id="A0A7W8JW75"/>
<proteinExistence type="predicted"/>